<proteinExistence type="predicted"/>
<gene>
    <name evidence="2" type="ORF">CgunFtcFv8_005799</name>
</gene>
<evidence type="ECO:0000256" key="1">
    <source>
        <dbReference type="SAM" id="MobiDB-lite"/>
    </source>
</evidence>
<sequence>MSEPAENGSPGWKDEAIQNEPAENGSPGWKDEAIQNGNIILLSAASPLNLTLYPPAYDVVENMNCCINSVSL</sequence>
<evidence type="ECO:0000313" key="3">
    <source>
        <dbReference type="Proteomes" id="UP001331515"/>
    </source>
</evidence>
<comment type="caution">
    <text evidence="2">The sequence shown here is derived from an EMBL/GenBank/DDBJ whole genome shotgun (WGS) entry which is preliminary data.</text>
</comment>
<organism evidence="2 3">
    <name type="scientific">Champsocephalus gunnari</name>
    <name type="common">Mackerel icefish</name>
    <dbReference type="NCBI Taxonomy" id="52237"/>
    <lineage>
        <taxon>Eukaryota</taxon>
        <taxon>Metazoa</taxon>
        <taxon>Chordata</taxon>
        <taxon>Craniata</taxon>
        <taxon>Vertebrata</taxon>
        <taxon>Euteleostomi</taxon>
        <taxon>Actinopterygii</taxon>
        <taxon>Neopterygii</taxon>
        <taxon>Teleostei</taxon>
        <taxon>Neoteleostei</taxon>
        <taxon>Acanthomorphata</taxon>
        <taxon>Eupercaria</taxon>
        <taxon>Perciformes</taxon>
        <taxon>Notothenioidei</taxon>
        <taxon>Channichthyidae</taxon>
        <taxon>Champsocephalus</taxon>
    </lineage>
</organism>
<accession>A0AAN8D164</accession>
<dbReference type="AlphaFoldDB" id="A0AAN8D164"/>
<feature type="region of interest" description="Disordered" evidence="1">
    <location>
        <begin position="1"/>
        <end position="31"/>
    </location>
</feature>
<keyword evidence="3" id="KW-1185">Reference proteome</keyword>
<dbReference type="EMBL" id="JAURVH010001528">
    <property type="protein sequence ID" value="KAK5911643.1"/>
    <property type="molecule type" value="Genomic_DNA"/>
</dbReference>
<reference evidence="2 3" key="1">
    <citation type="journal article" date="2023" name="Mol. Biol. Evol.">
        <title>Genomics of Secondarily Temperate Adaptation in the Only Non-Antarctic Icefish.</title>
        <authorList>
            <person name="Rivera-Colon A.G."/>
            <person name="Rayamajhi N."/>
            <person name="Minhas B.F."/>
            <person name="Madrigal G."/>
            <person name="Bilyk K.T."/>
            <person name="Yoon V."/>
            <person name="Hune M."/>
            <person name="Gregory S."/>
            <person name="Cheng C.H.C."/>
            <person name="Catchen J.M."/>
        </authorList>
    </citation>
    <scope>NUCLEOTIDE SEQUENCE [LARGE SCALE GENOMIC DNA]</scope>
    <source>
        <tissue evidence="2">White muscle</tissue>
    </source>
</reference>
<protein>
    <submittedName>
        <fullName evidence="2">Uncharacterized protein</fullName>
    </submittedName>
</protein>
<name>A0AAN8D164_CHAGU</name>
<dbReference type="Proteomes" id="UP001331515">
    <property type="component" value="Unassembled WGS sequence"/>
</dbReference>
<evidence type="ECO:0000313" key="2">
    <source>
        <dbReference type="EMBL" id="KAK5911643.1"/>
    </source>
</evidence>